<sequence>MRRVASCLFLLAFSAFTVGLSGFSEAQAQSQTQSQPVRRTASLASGAATSAPIGWVQFCTDNPADCRQRSAQARSLTLTSAAFSQLVRVNLQINREIEQVGDLEHFGVEEFWTYPVDGKGDCEDLVLEKKRRLIALGVPREALLITVVRDLNGDGHAILTVVTDRGDYVLDNFTNEVKLWHETGYRFIKRQAQTDANQWVSLNGGGSSPVQVAMPRR</sequence>
<dbReference type="AlphaFoldDB" id="A0A4D7AWA9"/>
<dbReference type="PANTHER" id="PTHR39327:SF1">
    <property type="entry name" value="BLR5470 PROTEIN"/>
    <property type="match status" value="1"/>
</dbReference>
<evidence type="ECO:0000313" key="2">
    <source>
        <dbReference type="EMBL" id="QCI63263.1"/>
    </source>
</evidence>
<accession>A0A4D7AWA9</accession>
<evidence type="ECO:0000313" key="3">
    <source>
        <dbReference type="Proteomes" id="UP000298781"/>
    </source>
</evidence>
<name>A0A4D7AWA9_9HYPH</name>
<dbReference type="InterPro" id="IPR010319">
    <property type="entry name" value="Transglutaminase-like_Cys_pept"/>
</dbReference>
<keyword evidence="1" id="KW-0732">Signal</keyword>
<dbReference type="Gene3D" id="3.10.620.30">
    <property type="match status" value="1"/>
</dbReference>
<keyword evidence="3" id="KW-1185">Reference proteome</keyword>
<feature type="signal peptide" evidence="1">
    <location>
        <begin position="1"/>
        <end position="26"/>
    </location>
</feature>
<dbReference type="PANTHER" id="PTHR39327">
    <property type="match status" value="1"/>
</dbReference>
<gene>
    <name evidence="2" type="ORF">E8M01_02855</name>
</gene>
<dbReference type="OrthoDB" id="7206808at2"/>
<dbReference type="Proteomes" id="UP000298781">
    <property type="component" value="Chromosome"/>
</dbReference>
<evidence type="ECO:0000256" key="1">
    <source>
        <dbReference type="SAM" id="SignalP"/>
    </source>
</evidence>
<dbReference type="KEGG" id="pstg:E8M01_02855"/>
<proteinExistence type="predicted"/>
<dbReference type="Pfam" id="PF06035">
    <property type="entry name" value="Peptidase_C93"/>
    <property type="match status" value="1"/>
</dbReference>
<organism evidence="2 3">
    <name type="scientific">Phreatobacter stygius</name>
    <dbReference type="NCBI Taxonomy" id="1940610"/>
    <lineage>
        <taxon>Bacteria</taxon>
        <taxon>Pseudomonadati</taxon>
        <taxon>Pseudomonadota</taxon>
        <taxon>Alphaproteobacteria</taxon>
        <taxon>Hyphomicrobiales</taxon>
        <taxon>Phreatobacteraceae</taxon>
        <taxon>Phreatobacter</taxon>
    </lineage>
</organism>
<feature type="chain" id="PRO_5020901854" evidence="1">
    <location>
        <begin position="27"/>
        <end position="217"/>
    </location>
</feature>
<dbReference type="EMBL" id="CP039690">
    <property type="protein sequence ID" value="QCI63263.1"/>
    <property type="molecule type" value="Genomic_DNA"/>
</dbReference>
<reference evidence="2 3" key="1">
    <citation type="submission" date="2019-04" db="EMBL/GenBank/DDBJ databases">
        <title>Phreatobacter aquaticus sp. nov.</title>
        <authorList>
            <person name="Choi A."/>
        </authorList>
    </citation>
    <scope>NUCLEOTIDE SEQUENCE [LARGE SCALE GENOMIC DNA]</scope>
    <source>
        <strain evidence="2 3">KCTC 52518</strain>
    </source>
</reference>
<protein>
    <submittedName>
        <fullName evidence="2">Transglutaminase</fullName>
    </submittedName>
</protein>